<dbReference type="AlphaFoldDB" id="A0A5C7FE23"/>
<proteinExistence type="predicted"/>
<dbReference type="Proteomes" id="UP000321907">
    <property type="component" value="Unassembled WGS sequence"/>
</dbReference>
<organism evidence="1 2">
    <name type="scientific">Neolewinella aurantiaca</name>
    <dbReference type="NCBI Taxonomy" id="2602767"/>
    <lineage>
        <taxon>Bacteria</taxon>
        <taxon>Pseudomonadati</taxon>
        <taxon>Bacteroidota</taxon>
        <taxon>Saprospiria</taxon>
        <taxon>Saprospirales</taxon>
        <taxon>Lewinellaceae</taxon>
        <taxon>Neolewinella</taxon>
    </lineage>
</organism>
<keyword evidence="2" id="KW-1185">Reference proteome</keyword>
<evidence type="ECO:0000313" key="2">
    <source>
        <dbReference type="Proteomes" id="UP000321907"/>
    </source>
</evidence>
<evidence type="ECO:0000313" key="1">
    <source>
        <dbReference type="EMBL" id="TXF87764.1"/>
    </source>
</evidence>
<gene>
    <name evidence="1" type="ORF">FUA23_17695</name>
</gene>
<accession>A0A5C7FE23</accession>
<evidence type="ECO:0008006" key="3">
    <source>
        <dbReference type="Google" id="ProtNLM"/>
    </source>
</evidence>
<dbReference type="EMBL" id="VOXD01000032">
    <property type="protein sequence ID" value="TXF87764.1"/>
    <property type="molecule type" value="Genomic_DNA"/>
</dbReference>
<sequence>MQTVPQFYLDLINQLFELEKKLEDQLDNRALARPLDRMKRLFEESLPNAEGAVPVGLFVHNPIGEKYTETRTDCEASIAGEGEGKLRIVEVIKPIVYLRGGGYNQIVQRGVVIVE</sequence>
<reference evidence="1 2" key="1">
    <citation type="submission" date="2019-08" db="EMBL/GenBank/DDBJ databases">
        <title>Lewinella sp. strain SSH13 Genome sequencing and assembly.</title>
        <authorList>
            <person name="Kim I."/>
        </authorList>
    </citation>
    <scope>NUCLEOTIDE SEQUENCE [LARGE SCALE GENOMIC DNA]</scope>
    <source>
        <strain evidence="1 2">SSH13</strain>
    </source>
</reference>
<dbReference type="RefSeq" id="WP_147932098.1">
    <property type="nucleotide sequence ID" value="NZ_VOXD01000032.1"/>
</dbReference>
<protein>
    <recommendedName>
        <fullName evidence="3">Nucleotide exchange factor GrpE</fullName>
    </recommendedName>
</protein>
<name>A0A5C7FE23_9BACT</name>
<dbReference type="OrthoDB" id="961030at2"/>
<comment type="caution">
    <text evidence="1">The sequence shown here is derived from an EMBL/GenBank/DDBJ whole genome shotgun (WGS) entry which is preliminary data.</text>
</comment>